<evidence type="ECO:0000313" key="2">
    <source>
        <dbReference type="Proteomes" id="UP000026962"/>
    </source>
</evidence>
<evidence type="ECO:0000313" key="1">
    <source>
        <dbReference type="EnsemblPlants" id="OPUNC04G22240.1"/>
    </source>
</evidence>
<dbReference type="Proteomes" id="UP000026962">
    <property type="component" value="Chromosome 4"/>
</dbReference>
<reference evidence="1" key="1">
    <citation type="submission" date="2015-04" db="UniProtKB">
        <authorList>
            <consortium name="EnsemblPlants"/>
        </authorList>
    </citation>
    <scope>IDENTIFICATION</scope>
</reference>
<accession>A0A0E0KUZ1</accession>
<dbReference type="HOGENOM" id="CLU_2871588_0_0_1"/>
<reference evidence="1" key="2">
    <citation type="submission" date="2018-05" db="EMBL/GenBank/DDBJ databases">
        <title>OpunRS2 (Oryza punctata Reference Sequence Version 2).</title>
        <authorList>
            <person name="Zhang J."/>
            <person name="Kudrna D."/>
            <person name="Lee S."/>
            <person name="Talag J."/>
            <person name="Welchert J."/>
            <person name="Wing R.A."/>
        </authorList>
    </citation>
    <scope>NUCLEOTIDE SEQUENCE [LARGE SCALE GENOMIC DNA]</scope>
</reference>
<sequence>MSLMSCCMLRSSANTVRLAVEERLQKRIHACKVFVVGSQRRRALSRMGTLWICHGWMSQVSGST</sequence>
<keyword evidence="2" id="KW-1185">Reference proteome</keyword>
<organism evidence="1">
    <name type="scientific">Oryza punctata</name>
    <name type="common">Red rice</name>
    <dbReference type="NCBI Taxonomy" id="4537"/>
    <lineage>
        <taxon>Eukaryota</taxon>
        <taxon>Viridiplantae</taxon>
        <taxon>Streptophyta</taxon>
        <taxon>Embryophyta</taxon>
        <taxon>Tracheophyta</taxon>
        <taxon>Spermatophyta</taxon>
        <taxon>Magnoliopsida</taxon>
        <taxon>Liliopsida</taxon>
        <taxon>Poales</taxon>
        <taxon>Poaceae</taxon>
        <taxon>BOP clade</taxon>
        <taxon>Oryzoideae</taxon>
        <taxon>Oryzeae</taxon>
        <taxon>Oryzinae</taxon>
        <taxon>Oryza</taxon>
    </lineage>
</organism>
<dbReference type="AlphaFoldDB" id="A0A0E0KUZ1"/>
<dbReference type="EnsemblPlants" id="OPUNC04G22240.1">
    <property type="protein sequence ID" value="OPUNC04G22240.1"/>
    <property type="gene ID" value="OPUNC04G22240"/>
</dbReference>
<name>A0A0E0KUZ1_ORYPU</name>
<protein>
    <submittedName>
        <fullName evidence="1">Uncharacterized protein</fullName>
    </submittedName>
</protein>
<dbReference type="Gramene" id="OPUNC04G22240.1">
    <property type="protein sequence ID" value="OPUNC04G22240.1"/>
    <property type="gene ID" value="OPUNC04G22240"/>
</dbReference>
<proteinExistence type="predicted"/>